<dbReference type="InterPro" id="IPR016170">
    <property type="entry name" value="Cytok_DH_C_sf"/>
</dbReference>
<dbReference type="InterPro" id="IPR016167">
    <property type="entry name" value="FAD-bd_PCMH_sub1"/>
</dbReference>
<comment type="caution">
    <text evidence="7">The sequence shown here is derived from an EMBL/GenBank/DDBJ whole genome shotgun (WGS) entry which is preliminary data.</text>
</comment>
<dbReference type="Pfam" id="PF09265">
    <property type="entry name" value="Cytokin-bind"/>
    <property type="match status" value="1"/>
</dbReference>
<dbReference type="Proteomes" id="UP000749040">
    <property type="component" value="Unassembled WGS sequence"/>
</dbReference>
<dbReference type="InterPro" id="IPR006094">
    <property type="entry name" value="Oxid_FAD_bind_N"/>
</dbReference>
<gene>
    <name evidence="7" type="ORF">ITX44_29655</name>
</gene>
<dbReference type="SUPFAM" id="SSF56176">
    <property type="entry name" value="FAD-binding/transporter-associated domain-like"/>
    <property type="match status" value="1"/>
</dbReference>
<dbReference type="EMBL" id="JADKYB010000019">
    <property type="protein sequence ID" value="MBM9508646.1"/>
    <property type="molecule type" value="Genomic_DNA"/>
</dbReference>
<keyword evidence="4" id="KW-0274">FAD</keyword>
<evidence type="ECO:0000256" key="1">
    <source>
        <dbReference type="ARBA" id="ARBA00001974"/>
    </source>
</evidence>
<organism evidence="7 8">
    <name type="scientific">Actinacidiphila acididurans</name>
    <dbReference type="NCBI Taxonomy" id="2784346"/>
    <lineage>
        <taxon>Bacteria</taxon>
        <taxon>Bacillati</taxon>
        <taxon>Actinomycetota</taxon>
        <taxon>Actinomycetes</taxon>
        <taxon>Kitasatosporales</taxon>
        <taxon>Streptomycetaceae</taxon>
        <taxon>Actinacidiphila</taxon>
    </lineage>
</organism>
<evidence type="ECO:0000256" key="3">
    <source>
        <dbReference type="ARBA" id="ARBA00022630"/>
    </source>
</evidence>
<evidence type="ECO:0000313" key="7">
    <source>
        <dbReference type="EMBL" id="MBM9508646.1"/>
    </source>
</evidence>
<dbReference type="InterPro" id="IPR015345">
    <property type="entry name" value="Cytokinin_DH_FAD/cytokin-bd"/>
</dbReference>
<dbReference type="InterPro" id="IPR036318">
    <property type="entry name" value="FAD-bd_PCMH-like_sf"/>
</dbReference>
<dbReference type="InterPro" id="IPR006311">
    <property type="entry name" value="TAT_signal"/>
</dbReference>
<evidence type="ECO:0000256" key="4">
    <source>
        <dbReference type="ARBA" id="ARBA00022827"/>
    </source>
</evidence>
<dbReference type="InterPro" id="IPR050432">
    <property type="entry name" value="FAD-linked_Oxidoreductases_BP"/>
</dbReference>
<dbReference type="InterPro" id="IPR016166">
    <property type="entry name" value="FAD-bd_PCMH"/>
</dbReference>
<dbReference type="InterPro" id="IPR006093">
    <property type="entry name" value="Oxy_OxRdtase_FAD_BS"/>
</dbReference>
<dbReference type="Gene3D" id="3.30.43.10">
    <property type="entry name" value="Uridine Diphospho-n-acetylenolpyruvylglucosamine Reductase, domain 2"/>
    <property type="match status" value="1"/>
</dbReference>
<reference evidence="7 8" key="1">
    <citation type="submission" date="2021-01" db="EMBL/GenBank/DDBJ databases">
        <title>Streptomyces acididurans sp. nov., isolated from a peat swamp forest soil.</title>
        <authorList>
            <person name="Chantavorakit T."/>
            <person name="Duangmal K."/>
        </authorList>
    </citation>
    <scope>NUCLEOTIDE SEQUENCE [LARGE SCALE GENOMIC DNA]</scope>
    <source>
        <strain evidence="7 8">KK5PA1</strain>
    </source>
</reference>
<keyword evidence="8" id="KW-1185">Reference proteome</keyword>
<comment type="cofactor">
    <cofactor evidence="1">
        <name>FAD</name>
        <dbReference type="ChEBI" id="CHEBI:57692"/>
    </cofactor>
</comment>
<evidence type="ECO:0000313" key="8">
    <source>
        <dbReference type="Proteomes" id="UP000749040"/>
    </source>
</evidence>
<evidence type="ECO:0000259" key="6">
    <source>
        <dbReference type="PROSITE" id="PS51387"/>
    </source>
</evidence>
<protein>
    <submittedName>
        <fullName evidence="7">FAD-binding protein</fullName>
    </submittedName>
</protein>
<dbReference type="InterPro" id="IPR016169">
    <property type="entry name" value="FAD-bd_PCMH_sub2"/>
</dbReference>
<keyword evidence="5" id="KW-0560">Oxidoreductase</keyword>
<dbReference type="PROSITE" id="PS00862">
    <property type="entry name" value="OX2_COVAL_FAD"/>
    <property type="match status" value="1"/>
</dbReference>
<proteinExistence type="inferred from homology"/>
<dbReference type="Pfam" id="PF01565">
    <property type="entry name" value="FAD_binding_4"/>
    <property type="match status" value="1"/>
</dbReference>
<dbReference type="PROSITE" id="PS51318">
    <property type="entry name" value="TAT"/>
    <property type="match status" value="1"/>
</dbReference>
<evidence type="ECO:0000256" key="5">
    <source>
        <dbReference type="ARBA" id="ARBA00023002"/>
    </source>
</evidence>
<keyword evidence="3" id="KW-0285">Flavoprotein</keyword>
<dbReference type="InterPro" id="IPR016164">
    <property type="entry name" value="FAD-linked_Oxase-like_C"/>
</dbReference>
<feature type="domain" description="FAD-binding PCMH-type" evidence="6">
    <location>
        <begin position="78"/>
        <end position="254"/>
    </location>
</feature>
<dbReference type="PANTHER" id="PTHR13878:SF53">
    <property type="entry name" value="CYTOKININ DEHYDROGENASE 6"/>
    <property type="match status" value="1"/>
</dbReference>
<evidence type="ECO:0000256" key="2">
    <source>
        <dbReference type="ARBA" id="ARBA00005466"/>
    </source>
</evidence>
<dbReference type="Gene3D" id="3.30.465.10">
    <property type="match status" value="1"/>
</dbReference>
<comment type="similarity">
    <text evidence="2">Belongs to the oxygen-dependent FAD-linked oxidoreductase family.</text>
</comment>
<dbReference type="SUPFAM" id="SSF55103">
    <property type="entry name" value="FAD-linked oxidases, C-terminal domain"/>
    <property type="match status" value="1"/>
</dbReference>
<dbReference type="Gene3D" id="3.40.462.10">
    <property type="entry name" value="FAD-linked oxidases, C-terminal domain"/>
    <property type="match status" value="1"/>
</dbReference>
<dbReference type="PROSITE" id="PS51387">
    <property type="entry name" value="FAD_PCMH"/>
    <property type="match status" value="1"/>
</dbReference>
<accession>A0ABS2U1N1</accession>
<name>A0ABS2U1N1_9ACTN</name>
<sequence>MPQPLNRRTALHGLAAGAAVIAFDPLARTWVTAAGHPAPATGRTTTGGPFADVPPLDGTLVTDPAALAADADDFGHSVHRTPAAILRPGSVADVVTMIRFCNDQGIQVAARGQGHATNGQAQVDGGLIVETATLNAIGPVRAQQGAGTGTVTVQAGAVWSAVVHATLAQGLTPPVFTDYLELSVGGTLSVGGLGGQTHLYGAQVDNVTQLQVVTGAGELLTCSATRRPDLFRAVLAGLGQCAVIVSATLRLVTAPVTVRHFLLPYTDLATFLDDQRLLAEDDRFAYVEGEVVPDAAGAFTGYVLEAVAYGPPAGPEPDDTALLAGLRYDTSGAVTAETLDYFDFLNRLAAGVAALEQAGLWSWAHPWLNLLLPGDSAATLARTLLDGIAGQDTGPGGVVLIYPLVSDRLRTPLLRMPADPVPYLLAVLWTMDPADQAAVQARAAANAAAYETVRVAGGTQYPVGTIAMSPADWRAQYGRSWPEFAAAKQRYDPNRLLAPGQHVFTP</sequence>
<dbReference type="PANTHER" id="PTHR13878">
    <property type="entry name" value="GULONOLACTONE OXIDASE"/>
    <property type="match status" value="1"/>
</dbReference>